<name>A0A8T0RK19_PANVG</name>
<gene>
    <name evidence="1" type="ORF">PVAP13_6KG414225</name>
</gene>
<reference evidence="1" key="1">
    <citation type="submission" date="2020-05" db="EMBL/GenBank/DDBJ databases">
        <title>WGS assembly of Panicum virgatum.</title>
        <authorList>
            <person name="Lovell J.T."/>
            <person name="Jenkins J."/>
            <person name="Shu S."/>
            <person name="Juenger T.E."/>
            <person name="Schmutz J."/>
        </authorList>
    </citation>
    <scope>NUCLEOTIDE SEQUENCE</scope>
    <source>
        <strain evidence="1">AP13</strain>
    </source>
</reference>
<proteinExistence type="predicted"/>
<evidence type="ECO:0000313" key="1">
    <source>
        <dbReference type="EMBL" id="KAG2585804.1"/>
    </source>
</evidence>
<protein>
    <submittedName>
        <fullName evidence="1">Uncharacterized protein</fullName>
    </submittedName>
</protein>
<comment type="caution">
    <text evidence="1">The sequence shown here is derived from an EMBL/GenBank/DDBJ whole genome shotgun (WGS) entry which is preliminary data.</text>
</comment>
<organism evidence="1 2">
    <name type="scientific">Panicum virgatum</name>
    <name type="common">Blackwell switchgrass</name>
    <dbReference type="NCBI Taxonomy" id="38727"/>
    <lineage>
        <taxon>Eukaryota</taxon>
        <taxon>Viridiplantae</taxon>
        <taxon>Streptophyta</taxon>
        <taxon>Embryophyta</taxon>
        <taxon>Tracheophyta</taxon>
        <taxon>Spermatophyta</taxon>
        <taxon>Magnoliopsida</taxon>
        <taxon>Liliopsida</taxon>
        <taxon>Poales</taxon>
        <taxon>Poaceae</taxon>
        <taxon>PACMAD clade</taxon>
        <taxon>Panicoideae</taxon>
        <taxon>Panicodae</taxon>
        <taxon>Paniceae</taxon>
        <taxon>Panicinae</taxon>
        <taxon>Panicum</taxon>
        <taxon>Panicum sect. Hiantes</taxon>
    </lineage>
</organism>
<keyword evidence="2" id="KW-1185">Reference proteome</keyword>
<accession>A0A8T0RK19</accession>
<dbReference type="AlphaFoldDB" id="A0A8T0RK19"/>
<evidence type="ECO:0000313" key="2">
    <source>
        <dbReference type="Proteomes" id="UP000823388"/>
    </source>
</evidence>
<dbReference type="EMBL" id="CM029047">
    <property type="protein sequence ID" value="KAG2585804.1"/>
    <property type="molecule type" value="Genomic_DNA"/>
</dbReference>
<dbReference type="Proteomes" id="UP000823388">
    <property type="component" value="Chromosome 6K"/>
</dbReference>
<sequence length="92" mass="10658">MTIQTKGILKTSTIISRVMTWMLQEDFFLERWTSSRWSSRRNQAAGWLPWWHPSLLSSYSFTTLPSRRMPTLASACQQLRVAACDGVYCLIV</sequence>